<sequence>MEINRAGMIAPASSNTRNSEQSATEQLRAAKVEPENPAVSGNITFSEDNGLMNEEEIAQFTKELNDELKQQIKDFERAQSALVSSLDLFGQFKEMQKVANPHLNLDSVDLAQNEDGSLALVGGSMSRAQRSELEELLNLNDALKEAFTEVHKGILSVFQFHTSDFDVLREEDLRGTLKLNEMTEKYTRRFTGGIGQNLPTDEEKIMADPLLFFGMMVDALKPRVSIKV</sequence>
<evidence type="ECO:0000313" key="4">
    <source>
        <dbReference type="Proteomes" id="UP000665025"/>
    </source>
</evidence>
<dbReference type="Proteomes" id="UP000665025">
    <property type="component" value="Chromosome 1"/>
</dbReference>
<dbReference type="RefSeq" id="WP_209051485.1">
    <property type="nucleotide sequence ID" value="NZ_CP072425.1"/>
</dbReference>
<feature type="region of interest" description="Disordered" evidence="2">
    <location>
        <begin position="1"/>
        <end position="24"/>
    </location>
</feature>
<feature type="coiled-coil region" evidence="1">
    <location>
        <begin position="51"/>
        <end position="81"/>
    </location>
</feature>
<name>A0ABX7V1N2_9GAMM</name>
<reference evidence="3 4" key="1">
    <citation type="submission" date="2021-03" db="EMBL/GenBank/DDBJ databases">
        <title>Complete Genome of Pseudoalteromonas viridis Strain BBR56, a new biocontrol bacterial candidate.</title>
        <authorList>
            <person name="Handayani D.P."/>
            <person name="Isnansetyo A."/>
            <person name="Istiqomah I."/>
            <person name="Jumina J."/>
        </authorList>
    </citation>
    <scope>NUCLEOTIDE SEQUENCE [LARGE SCALE GENOMIC DNA]</scope>
    <source>
        <strain evidence="3 4">BBR56</strain>
    </source>
</reference>
<feature type="compositionally biased region" description="Polar residues" evidence="2">
    <location>
        <begin position="12"/>
        <end position="24"/>
    </location>
</feature>
<evidence type="ECO:0000256" key="2">
    <source>
        <dbReference type="SAM" id="MobiDB-lite"/>
    </source>
</evidence>
<evidence type="ECO:0000256" key="1">
    <source>
        <dbReference type="SAM" id="Coils"/>
    </source>
</evidence>
<gene>
    <name evidence="3" type="ORF">J5X90_12520</name>
</gene>
<accession>A0ABX7V1N2</accession>
<keyword evidence="1" id="KW-0175">Coiled coil</keyword>
<proteinExistence type="predicted"/>
<keyword evidence="4" id="KW-1185">Reference proteome</keyword>
<dbReference type="EMBL" id="CP072425">
    <property type="protein sequence ID" value="QTL34380.1"/>
    <property type="molecule type" value="Genomic_DNA"/>
</dbReference>
<evidence type="ECO:0000313" key="3">
    <source>
        <dbReference type="EMBL" id="QTL34380.1"/>
    </source>
</evidence>
<organism evidence="3 4">
    <name type="scientific">Pseudoalteromonas viridis</name>
    <dbReference type="NCBI Taxonomy" id="339617"/>
    <lineage>
        <taxon>Bacteria</taxon>
        <taxon>Pseudomonadati</taxon>
        <taxon>Pseudomonadota</taxon>
        <taxon>Gammaproteobacteria</taxon>
        <taxon>Alteromonadales</taxon>
        <taxon>Pseudoalteromonadaceae</taxon>
        <taxon>Pseudoalteromonas</taxon>
    </lineage>
</organism>
<protein>
    <submittedName>
        <fullName evidence="3">Uncharacterized protein</fullName>
    </submittedName>
</protein>